<accession>A0A344QXJ6</accession>
<protein>
    <submittedName>
        <fullName evidence="1">T3SS regulator Mpc</fullName>
    </submittedName>
</protein>
<dbReference type="EMBL" id="CP079838">
    <property type="protein sequence ID" value="QXX21564.1"/>
    <property type="molecule type" value="Genomic_DNA"/>
</dbReference>
<gene>
    <name evidence="3" type="ORF">DN310_09500</name>
    <name evidence="2" type="ORF">DPA05_01500</name>
    <name evidence="1" type="ORF">FNI14_24165</name>
    <name evidence="5" type="ORF">JMJ83_03620</name>
    <name evidence="4" type="ORF">JMJ86_03555</name>
</gene>
<evidence type="ECO:0000313" key="2">
    <source>
        <dbReference type="EMBL" id="ECE6358403.1"/>
    </source>
</evidence>
<organism evidence="1">
    <name type="scientific">Salmonella enterica subsp. salamae</name>
    <dbReference type="NCBI Taxonomy" id="59202"/>
    <lineage>
        <taxon>Bacteria</taxon>
        <taxon>Pseudomonadati</taxon>
        <taxon>Pseudomonadota</taxon>
        <taxon>Gammaproteobacteria</taxon>
        <taxon>Enterobacterales</taxon>
        <taxon>Enterobacteriaceae</taxon>
        <taxon>Salmonella</taxon>
    </lineage>
</organism>
<reference evidence="1" key="1">
    <citation type="submission" date="2019-07" db="EMBL/GenBank/DDBJ databases">
        <authorList>
            <person name="Ashton P.M."/>
            <person name="Dallman T."/>
            <person name="Nair S."/>
            <person name="De Pinna E."/>
            <person name="Peters T."/>
            <person name="Grant K."/>
        </authorList>
    </citation>
    <scope>NUCLEOTIDE SEQUENCE</scope>
    <source>
        <strain evidence="3">275803</strain>
        <strain evidence="2">319688</strain>
        <strain evidence="1">646013</strain>
    </source>
</reference>
<dbReference type="EMBL" id="AAIIOQ010000001">
    <property type="protein sequence ID" value="ECE6358403.1"/>
    <property type="molecule type" value="Genomic_DNA"/>
</dbReference>
<dbReference type="Proteomes" id="UP000839852">
    <property type="component" value="Unassembled WGS sequence"/>
</dbReference>
<dbReference type="EMBL" id="AAIAJV010000046">
    <property type="protein sequence ID" value="ECC1608998.1"/>
    <property type="molecule type" value="Genomic_DNA"/>
</dbReference>
<dbReference type="RefSeq" id="WP_001050413.1">
    <property type="nucleotide sequence ID" value="NZ_CP079838.1"/>
</dbReference>
<dbReference type="Proteomes" id="UP000839598">
    <property type="component" value="Unassembled WGS sequence"/>
</dbReference>
<reference evidence="4" key="2">
    <citation type="submission" date="2021-07" db="EMBL/GenBank/DDBJ databases">
        <title>Whole-Genome Sequences of non-enterica strains of Salmonella enterica isolated from poultry houses.</title>
        <authorList>
            <person name="Lamas A."/>
            <person name="Regal P."/>
            <person name="Miranda J.M."/>
            <person name="Vazquez B."/>
            <person name="Cepeda A."/>
            <person name="Franco C.M."/>
        </authorList>
    </citation>
    <scope>NUCLEOTIDE SEQUENCE</scope>
    <source>
        <strain evidence="4">LHICA_SA1</strain>
        <strain evidence="5">LHICA_SA3</strain>
    </source>
</reference>
<evidence type="ECO:0000313" key="1">
    <source>
        <dbReference type="EMBL" id="ECC1608998.1"/>
    </source>
</evidence>
<evidence type="ECO:0000313" key="5">
    <source>
        <dbReference type="EMBL" id="QXX21564.1"/>
    </source>
</evidence>
<evidence type="ECO:0000313" key="3">
    <source>
        <dbReference type="EMBL" id="ECI4009557.1"/>
    </source>
</evidence>
<dbReference type="EMBL" id="AAIVAV010000008">
    <property type="protein sequence ID" value="ECI4009557.1"/>
    <property type="molecule type" value="Genomic_DNA"/>
</dbReference>
<sequence length="117" mass="13909">MNLLIKRNIEAFLNLLGIQFKTIEKQIELNFESFDFFIEVIDEELFFSFSISYDYKRFINAFSSFSPEKTVGVIAHIFVYEDRLCISYMIDSVDVYFMVNVFNNNVKIIEKVVRSKQ</sequence>
<accession>A0A3W1EA86</accession>
<dbReference type="EMBL" id="CP079836">
    <property type="protein sequence ID" value="QXX17014.1"/>
    <property type="molecule type" value="Genomic_DNA"/>
</dbReference>
<dbReference type="STRING" id="1243604.LFZ48_14140"/>
<dbReference type="AlphaFoldDB" id="A0A344QXJ6"/>
<proteinExistence type="predicted"/>
<evidence type="ECO:0000313" key="4">
    <source>
        <dbReference type="EMBL" id="QXX17014.1"/>
    </source>
</evidence>
<name>A0A344QXJ6_SALER</name>